<evidence type="ECO:0000313" key="1">
    <source>
        <dbReference type="EMBL" id="JAD97674.1"/>
    </source>
</evidence>
<accession>A0A0A9EAB2</accession>
<name>A0A0A9EAB2_ARUDO</name>
<proteinExistence type="predicted"/>
<dbReference type="EMBL" id="GBRH01200221">
    <property type="protein sequence ID" value="JAD97674.1"/>
    <property type="molecule type" value="Transcribed_RNA"/>
</dbReference>
<reference evidence="1" key="1">
    <citation type="submission" date="2014-09" db="EMBL/GenBank/DDBJ databases">
        <authorList>
            <person name="Magalhaes I.L.F."/>
            <person name="Oliveira U."/>
            <person name="Santos F.R."/>
            <person name="Vidigal T.H.D.A."/>
            <person name="Brescovit A.D."/>
            <person name="Santos A.J."/>
        </authorList>
    </citation>
    <scope>NUCLEOTIDE SEQUENCE</scope>
    <source>
        <tissue evidence="1">Shoot tissue taken approximately 20 cm above the soil surface</tissue>
    </source>
</reference>
<protein>
    <submittedName>
        <fullName evidence="1">Uncharacterized protein</fullName>
    </submittedName>
</protein>
<organism evidence="1">
    <name type="scientific">Arundo donax</name>
    <name type="common">Giant reed</name>
    <name type="synonym">Donax arundinaceus</name>
    <dbReference type="NCBI Taxonomy" id="35708"/>
    <lineage>
        <taxon>Eukaryota</taxon>
        <taxon>Viridiplantae</taxon>
        <taxon>Streptophyta</taxon>
        <taxon>Embryophyta</taxon>
        <taxon>Tracheophyta</taxon>
        <taxon>Spermatophyta</taxon>
        <taxon>Magnoliopsida</taxon>
        <taxon>Liliopsida</taxon>
        <taxon>Poales</taxon>
        <taxon>Poaceae</taxon>
        <taxon>PACMAD clade</taxon>
        <taxon>Arundinoideae</taxon>
        <taxon>Arundineae</taxon>
        <taxon>Arundo</taxon>
    </lineage>
</organism>
<dbReference type="AlphaFoldDB" id="A0A0A9EAB2"/>
<reference evidence="1" key="2">
    <citation type="journal article" date="2015" name="Data Brief">
        <title>Shoot transcriptome of the giant reed, Arundo donax.</title>
        <authorList>
            <person name="Barrero R.A."/>
            <person name="Guerrero F.D."/>
            <person name="Moolhuijzen P."/>
            <person name="Goolsby J.A."/>
            <person name="Tidwell J."/>
            <person name="Bellgard S.E."/>
            <person name="Bellgard M.I."/>
        </authorList>
    </citation>
    <scope>NUCLEOTIDE SEQUENCE</scope>
    <source>
        <tissue evidence="1">Shoot tissue taken approximately 20 cm above the soil surface</tissue>
    </source>
</reference>
<sequence>MQISLHDSLVNILYFLIIPSNKVKKSIQSTLLVNLILLLPAKAA</sequence>